<dbReference type="Proteomes" id="UP000183200">
    <property type="component" value="Unassembled WGS sequence"/>
</dbReference>
<keyword evidence="1" id="KW-0472">Membrane</keyword>
<evidence type="ECO:0000313" key="2">
    <source>
        <dbReference type="EMBL" id="SDM39112.1"/>
    </source>
</evidence>
<reference evidence="3" key="1">
    <citation type="submission" date="2016-10" db="EMBL/GenBank/DDBJ databases">
        <authorList>
            <person name="Varghese N."/>
            <person name="Submissions S."/>
        </authorList>
    </citation>
    <scope>NUCLEOTIDE SEQUENCE [LARGE SCALE GENOMIC DNA]</scope>
    <source>
        <strain evidence="3">DSM 19110</strain>
    </source>
</reference>
<dbReference type="EMBL" id="FNGY01000003">
    <property type="protein sequence ID" value="SDM39112.1"/>
    <property type="molecule type" value="Genomic_DNA"/>
</dbReference>
<keyword evidence="3" id="KW-1185">Reference proteome</keyword>
<sequence length="92" mass="10707">MIRFRTKPTLVALAIFFFVTIVYSQFEAPHDGFTLIGFPFTFYKYSSGKMDPEYIHLSDLGFSAVNFILDLIILGFWISFLNYKKDRIYGAI</sequence>
<feature type="transmembrane region" description="Helical" evidence="1">
    <location>
        <begin position="60"/>
        <end position="83"/>
    </location>
</feature>
<dbReference type="AlphaFoldDB" id="A0A1G9SUJ2"/>
<protein>
    <submittedName>
        <fullName evidence="2">Putative solute:sodium symporter small subunit</fullName>
    </submittedName>
</protein>
<evidence type="ECO:0000313" key="3">
    <source>
        <dbReference type="Proteomes" id="UP000183200"/>
    </source>
</evidence>
<keyword evidence="1" id="KW-1133">Transmembrane helix</keyword>
<accession>A0A1G9SUJ2</accession>
<name>A0A1G9SUJ2_9SPHI</name>
<gene>
    <name evidence="2" type="ORF">SAMN05421820_103710</name>
</gene>
<keyword evidence="1" id="KW-0812">Transmembrane</keyword>
<proteinExistence type="predicted"/>
<organism evidence="2 3">
    <name type="scientific">Pedobacter steynii</name>
    <dbReference type="NCBI Taxonomy" id="430522"/>
    <lineage>
        <taxon>Bacteria</taxon>
        <taxon>Pseudomonadati</taxon>
        <taxon>Bacteroidota</taxon>
        <taxon>Sphingobacteriia</taxon>
        <taxon>Sphingobacteriales</taxon>
        <taxon>Sphingobacteriaceae</taxon>
        <taxon>Pedobacter</taxon>
    </lineage>
</organism>
<evidence type="ECO:0000256" key="1">
    <source>
        <dbReference type="SAM" id="Phobius"/>
    </source>
</evidence>